<gene>
    <name evidence="2" type="ORF">EGH25_05890</name>
</gene>
<feature type="transmembrane region" description="Helical" evidence="1">
    <location>
        <begin position="6"/>
        <end position="28"/>
    </location>
</feature>
<evidence type="ECO:0000313" key="3">
    <source>
        <dbReference type="Proteomes" id="UP001149411"/>
    </source>
</evidence>
<accession>A0A9Q4C428</accession>
<name>A0A9Q4C428_9EURY</name>
<evidence type="ECO:0000256" key="1">
    <source>
        <dbReference type="SAM" id="Phobius"/>
    </source>
</evidence>
<comment type="caution">
    <text evidence="2">The sequence shown here is derived from an EMBL/GenBank/DDBJ whole genome shotgun (WGS) entry which is preliminary data.</text>
</comment>
<keyword evidence="1" id="KW-0472">Membrane</keyword>
<keyword evidence="3" id="KW-1185">Reference proteome</keyword>
<protein>
    <recommendedName>
        <fullName evidence="4">Archaeal Type IV pilin N-terminal domain-containing protein</fullName>
    </recommendedName>
</protein>
<proteinExistence type="predicted"/>
<keyword evidence="1" id="KW-1133">Transmembrane helix</keyword>
<reference evidence="2" key="1">
    <citation type="submission" date="2022-09" db="EMBL/GenBank/DDBJ databases">
        <title>Haloadaptaus new haloarchaeum isolated from saline soil.</title>
        <authorList>
            <person name="Duran-Viseras A."/>
            <person name="Sanchez-Porro C."/>
            <person name="Ventosa A."/>
        </authorList>
    </citation>
    <scope>NUCLEOTIDE SEQUENCE</scope>
    <source>
        <strain evidence="2">F3-133</strain>
    </source>
</reference>
<dbReference type="EMBL" id="RKLV01000005">
    <property type="protein sequence ID" value="MCX2818878.1"/>
    <property type="molecule type" value="Genomic_DNA"/>
</dbReference>
<organism evidence="2 3">
    <name type="scientific">Halorutilus salinus</name>
    <dbReference type="NCBI Taxonomy" id="2487751"/>
    <lineage>
        <taxon>Archaea</taxon>
        <taxon>Methanobacteriati</taxon>
        <taxon>Methanobacteriota</taxon>
        <taxon>Stenosarchaea group</taxon>
        <taxon>Halobacteria</taxon>
        <taxon>Halorutilales</taxon>
        <taxon>Halorutilaceae</taxon>
        <taxon>Halorutilus</taxon>
    </lineage>
</organism>
<sequence>MFDFELVDIIGVVILLLLVSSVAIIIVATPEVADTPEAPESNWSIDRVNRSYATVTHEGGMPIDRTNLTVIVEEYPRPTKWSGEADGMVAEGDSATVQVSTDQDIALYWTGVDTVRREVLASDGGPE</sequence>
<evidence type="ECO:0008006" key="4">
    <source>
        <dbReference type="Google" id="ProtNLM"/>
    </source>
</evidence>
<dbReference type="RefSeq" id="WP_266086720.1">
    <property type="nucleotide sequence ID" value="NZ_RKLV01000005.1"/>
</dbReference>
<dbReference type="AlphaFoldDB" id="A0A9Q4C428"/>
<keyword evidence="1" id="KW-0812">Transmembrane</keyword>
<evidence type="ECO:0000313" key="2">
    <source>
        <dbReference type="EMBL" id="MCX2818878.1"/>
    </source>
</evidence>
<dbReference type="Proteomes" id="UP001149411">
    <property type="component" value="Unassembled WGS sequence"/>
</dbReference>